<sequence length="140" mass="15700">MKSIFLFFLILLTSNFASANEDFCFVGLENNKSLSIDKINKRMSCQTRDSLVVALQAGTLTIGTVTALCTWAPEPGLTKISAAVLATTGLIVNYATFIMRNIPCNSTSERELNDYEKREFMEKMCRAIDKTFNPYTEKCE</sequence>
<reference evidence="3" key="1">
    <citation type="journal article" date="2013" name="ISME J.">
        <title>A small predatory core genome in the divergent marine Bacteriovorax marinus SJ and the terrestrial Bdellovibrio bacteriovorus.</title>
        <authorList>
            <person name="Crossman L.C."/>
            <person name="Chen H."/>
            <person name="Cerdeno-Tarraga A.M."/>
            <person name="Brooks K."/>
            <person name="Quail M.A."/>
            <person name="Pineiro S.A."/>
            <person name="Hobley L."/>
            <person name="Sockett R.E."/>
            <person name="Bentley S.D."/>
            <person name="Parkhill J."/>
            <person name="Williams H.N."/>
            <person name="Stine O.C."/>
        </authorList>
    </citation>
    <scope>NUCLEOTIDE SEQUENCE [LARGE SCALE GENOMIC DNA]</scope>
    <source>
        <strain evidence="3">ATCC BAA-682 / DSM 15412 / SJ</strain>
    </source>
</reference>
<evidence type="ECO:0000313" key="2">
    <source>
        <dbReference type="EMBL" id="CBW27749.1"/>
    </source>
</evidence>
<feature type="signal peptide" evidence="1">
    <location>
        <begin position="1"/>
        <end position="19"/>
    </location>
</feature>
<dbReference type="STRING" id="862908.BMS_2987"/>
<dbReference type="HOGENOM" id="CLU_1832381_0_0_7"/>
<dbReference type="PATRIC" id="fig|862908.3.peg.2855"/>
<gene>
    <name evidence="2" type="ordered locus">BMS_2987</name>
</gene>
<name>E1WYV8_HALMS</name>
<protein>
    <recommendedName>
        <fullName evidence="4">Lipoprotein</fullName>
    </recommendedName>
</protein>
<dbReference type="OrthoDB" id="9951653at2"/>
<dbReference type="Proteomes" id="UP000008963">
    <property type="component" value="Chromosome"/>
</dbReference>
<dbReference type="AlphaFoldDB" id="E1WYV8"/>
<evidence type="ECO:0008006" key="4">
    <source>
        <dbReference type="Google" id="ProtNLM"/>
    </source>
</evidence>
<feature type="chain" id="PRO_5003154218" description="Lipoprotein" evidence="1">
    <location>
        <begin position="20"/>
        <end position="140"/>
    </location>
</feature>
<organism evidence="2 3">
    <name type="scientific">Halobacteriovorax marinus (strain ATCC BAA-682 / DSM 15412 / SJ)</name>
    <name type="common">Bacteriovorax marinus</name>
    <dbReference type="NCBI Taxonomy" id="862908"/>
    <lineage>
        <taxon>Bacteria</taxon>
        <taxon>Pseudomonadati</taxon>
        <taxon>Bdellovibrionota</taxon>
        <taxon>Bacteriovoracia</taxon>
        <taxon>Bacteriovoracales</taxon>
        <taxon>Halobacteriovoraceae</taxon>
        <taxon>Halobacteriovorax</taxon>
    </lineage>
</organism>
<dbReference type="RefSeq" id="WP_014245520.1">
    <property type="nucleotide sequence ID" value="NC_016620.1"/>
</dbReference>
<proteinExistence type="predicted"/>
<keyword evidence="1" id="KW-0732">Signal</keyword>
<evidence type="ECO:0000256" key="1">
    <source>
        <dbReference type="SAM" id="SignalP"/>
    </source>
</evidence>
<dbReference type="EMBL" id="FQ312005">
    <property type="protein sequence ID" value="CBW27749.1"/>
    <property type="molecule type" value="Genomic_DNA"/>
</dbReference>
<accession>E1WYV8</accession>
<dbReference type="KEGG" id="bmx:BMS_2987"/>
<evidence type="ECO:0000313" key="3">
    <source>
        <dbReference type="Proteomes" id="UP000008963"/>
    </source>
</evidence>
<keyword evidence="3" id="KW-1185">Reference proteome</keyword>